<organism evidence="1 2">
    <name type="scientific">candidate division WOR-1 bacterium RIFOXYC2_FULL_41_25</name>
    <dbReference type="NCBI Taxonomy" id="1802586"/>
    <lineage>
        <taxon>Bacteria</taxon>
        <taxon>Bacillati</taxon>
        <taxon>Saganbacteria</taxon>
    </lineage>
</organism>
<dbReference type="EMBL" id="MEUI01000027">
    <property type="protein sequence ID" value="OGC33798.1"/>
    <property type="molecule type" value="Genomic_DNA"/>
</dbReference>
<proteinExistence type="predicted"/>
<comment type="caution">
    <text evidence="1">The sequence shown here is derived from an EMBL/GenBank/DDBJ whole genome shotgun (WGS) entry which is preliminary data.</text>
</comment>
<dbReference type="Proteomes" id="UP000177309">
    <property type="component" value="Unassembled WGS sequence"/>
</dbReference>
<dbReference type="AlphaFoldDB" id="A0A1F4TM56"/>
<dbReference type="Gene3D" id="3.40.50.11190">
    <property type="match status" value="1"/>
</dbReference>
<dbReference type="SUPFAM" id="SSF53756">
    <property type="entry name" value="UDP-Glycosyltransferase/glycogen phosphorylase"/>
    <property type="match status" value="1"/>
</dbReference>
<name>A0A1F4TM56_UNCSA</name>
<protein>
    <recommendedName>
        <fullName evidence="3">Glycosyl transferase family 28 C-terminal domain-containing protein</fullName>
    </recommendedName>
</protein>
<gene>
    <name evidence="1" type="ORF">A2462_01715</name>
</gene>
<evidence type="ECO:0000313" key="1">
    <source>
        <dbReference type="EMBL" id="OGC33798.1"/>
    </source>
</evidence>
<reference evidence="1 2" key="1">
    <citation type="journal article" date="2016" name="Nat. Commun.">
        <title>Thousands of microbial genomes shed light on interconnected biogeochemical processes in an aquifer system.</title>
        <authorList>
            <person name="Anantharaman K."/>
            <person name="Brown C.T."/>
            <person name="Hug L.A."/>
            <person name="Sharon I."/>
            <person name="Castelle C.J."/>
            <person name="Probst A.J."/>
            <person name="Thomas B.C."/>
            <person name="Singh A."/>
            <person name="Wilkins M.J."/>
            <person name="Karaoz U."/>
            <person name="Brodie E.L."/>
            <person name="Williams K.H."/>
            <person name="Hubbard S.S."/>
            <person name="Banfield J.F."/>
        </authorList>
    </citation>
    <scope>NUCLEOTIDE SEQUENCE [LARGE SCALE GENOMIC DNA]</scope>
</reference>
<evidence type="ECO:0008006" key="3">
    <source>
        <dbReference type="Google" id="ProtNLM"/>
    </source>
</evidence>
<sequence length="333" mass="36401">MNLKRKKENIIFVISAGAKYGLGHLMRCSVLAREAQRKGASITFMLRGDEAAIRILHDQVHDIDIYAWGQPDVSADVVVFDTRETIDQEVIKFKNAGAKIVLVDRLLPEANVDLFVLPVISASVPKSIENRVLAGADYVVLAESFLKEKSQAIGVNQGSYLLVSMGGSDPLNITEKVLEACSRLRESLPKQMIKVVLGPTNKSAEQLNKRAKDLKIDCILAPDQETYRDLLLQSALVVLGFGISVYETSYLGIPSLYITHYREDLIQAKKLATLGLGRLVGYGVELSVNDIKESCLAALNDPAFMKGGFEVKIDGLGSKRIVDNLLGLISSAV</sequence>
<dbReference type="Gene3D" id="3.40.50.2000">
    <property type="entry name" value="Glycogen Phosphorylase B"/>
    <property type="match status" value="1"/>
</dbReference>
<evidence type="ECO:0000313" key="2">
    <source>
        <dbReference type="Proteomes" id="UP000177309"/>
    </source>
</evidence>
<accession>A0A1F4TM56</accession>